<dbReference type="PANTHER" id="PTHR47072">
    <property type="match status" value="1"/>
</dbReference>
<name>B0DZJ0_LACBS</name>
<evidence type="ECO:0000256" key="1">
    <source>
        <dbReference type="SAM" id="MobiDB-lite"/>
    </source>
</evidence>
<dbReference type="HOGENOM" id="CLU_1261708_0_0_1"/>
<dbReference type="Pfam" id="PF12776">
    <property type="entry name" value="Myb_DNA-bind_3"/>
    <property type="match status" value="1"/>
</dbReference>
<dbReference type="RefSeq" id="XP_001889359.1">
    <property type="nucleotide sequence ID" value="XM_001889324.1"/>
</dbReference>
<dbReference type="GeneID" id="6085039"/>
<dbReference type="EMBL" id="DS547156">
    <property type="protein sequence ID" value="EDQ99948.1"/>
    <property type="molecule type" value="Genomic_DNA"/>
</dbReference>
<evidence type="ECO:0000313" key="4">
    <source>
        <dbReference type="Proteomes" id="UP000001194"/>
    </source>
</evidence>
<dbReference type="Proteomes" id="UP000001194">
    <property type="component" value="Unassembled WGS sequence"/>
</dbReference>
<dbReference type="OrthoDB" id="76215at2759"/>
<dbReference type="InParanoid" id="B0DZJ0"/>
<feature type="region of interest" description="Disordered" evidence="1">
    <location>
        <begin position="134"/>
        <end position="157"/>
    </location>
</feature>
<evidence type="ECO:0000259" key="2">
    <source>
        <dbReference type="Pfam" id="PF12776"/>
    </source>
</evidence>
<dbReference type="AlphaFoldDB" id="B0DZJ0"/>
<evidence type="ECO:0000313" key="3">
    <source>
        <dbReference type="EMBL" id="EDQ99948.1"/>
    </source>
</evidence>
<protein>
    <submittedName>
        <fullName evidence="3">Predicted protein</fullName>
    </submittedName>
</protein>
<sequence length="219" mass="24006">MVFWWTAWLSKEKRARYPATAPGATVSGRHVPTPSRILMSARVVHKRQVTVAILGGLPYAPIKKDYQAVHTLWGLSGFGWDDTAQIVTAPDSVWEDLLKTCPKLKKWRKTPFPLYDTVHSLIYGTFATGNGAFHAGHNHTPTPPASPHSNVDSHKEDESFIDPILQSSQDIKATQAQSSQGSTICSSNLGEESFPLSVTPLTPLPSNGCKHSADDTFEE</sequence>
<accession>B0DZJ0</accession>
<feature type="domain" description="Myb/SANT-like" evidence="2">
    <location>
        <begin position="62"/>
        <end position="96"/>
    </location>
</feature>
<reference evidence="3 4" key="1">
    <citation type="journal article" date="2008" name="Nature">
        <title>The genome of Laccaria bicolor provides insights into mycorrhizal symbiosis.</title>
        <authorList>
            <person name="Martin F."/>
            <person name="Aerts A."/>
            <person name="Ahren D."/>
            <person name="Brun A."/>
            <person name="Danchin E.G.J."/>
            <person name="Duchaussoy F."/>
            <person name="Gibon J."/>
            <person name="Kohler A."/>
            <person name="Lindquist E."/>
            <person name="Pereda V."/>
            <person name="Salamov A."/>
            <person name="Shapiro H.J."/>
            <person name="Wuyts J."/>
            <person name="Blaudez D."/>
            <person name="Buee M."/>
            <person name="Brokstein P."/>
            <person name="Canbaeck B."/>
            <person name="Cohen D."/>
            <person name="Courty P.E."/>
            <person name="Coutinho P.M."/>
            <person name="Delaruelle C."/>
            <person name="Detter J.C."/>
            <person name="Deveau A."/>
            <person name="DiFazio S."/>
            <person name="Duplessis S."/>
            <person name="Fraissinet-Tachet L."/>
            <person name="Lucic E."/>
            <person name="Frey-Klett P."/>
            <person name="Fourrey C."/>
            <person name="Feussner I."/>
            <person name="Gay G."/>
            <person name="Grimwood J."/>
            <person name="Hoegger P.J."/>
            <person name="Jain P."/>
            <person name="Kilaru S."/>
            <person name="Labbe J."/>
            <person name="Lin Y.C."/>
            <person name="Legue V."/>
            <person name="Le Tacon F."/>
            <person name="Marmeisse R."/>
            <person name="Melayah D."/>
            <person name="Montanini B."/>
            <person name="Muratet M."/>
            <person name="Nehls U."/>
            <person name="Niculita-Hirzel H."/>
            <person name="Oudot-Le Secq M.P."/>
            <person name="Peter M."/>
            <person name="Quesneville H."/>
            <person name="Rajashekar B."/>
            <person name="Reich M."/>
            <person name="Rouhier N."/>
            <person name="Schmutz J."/>
            <person name="Yin T."/>
            <person name="Chalot M."/>
            <person name="Henrissat B."/>
            <person name="Kuees U."/>
            <person name="Lucas S."/>
            <person name="Van de Peer Y."/>
            <person name="Podila G.K."/>
            <person name="Polle A."/>
            <person name="Pukkila P.J."/>
            <person name="Richardson P.M."/>
            <person name="Rouze P."/>
            <person name="Sanders I.R."/>
            <person name="Stajich J.E."/>
            <person name="Tunlid A."/>
            <person name="Tuskan G."/>
            <person name="Grigoriev I.V."/>
        </authorList>
    </citation>
    <scope>NUCLEOTIDE SEQUENCE [LARGE SCALE GENOMIC DNA]</scope>
    <source>
        <strain evidence="4">S238N-H82 / ATCC MYA-4686</strain>
    </source>
</reference>
<feature type="compositionally biased region" description="Low complexity" evidence="1">
    <location>
        <begin position="196"/>
        <end position="206"/>
    </location>
</feature>
<keyword evidence="4" id="KW-1185">Reference proteome</keyword>
<gene>
    <name evidence="3" type="ORF">LACBIDRAFT_314995</name>
</gene>
<organism evidence="4">
    <name type="scientific">Laccaria bicolor (strain S238N-H82 / ATCC MYA-4686)</name>
    <name type="common">Bicoloured deceiver</name>
    <name type="synonym">Laccaria laccata var. bicolor</name>
    <dbReference type="NCBI Taxonomy" id="486041"/>
    <lineage>
        <taxon>Eukaryota</taxon>
        <taxon>Fungi</taxon>
        <taxon>Dikarya</taxon>
        <taxon>Basidiomycota</taxon>
        <taxon>Agaricomycotina</taxon>
        <taxon>Agaricomycetes</taxon>
        <taxon>Agaricomycetidae</taxon>
        <taxon>Agaricales</taxon>
        <taxon>Agaricineae</taxon>
        <taxon>Hydnangiaceae</taxon>
        <taxon>Laccaria</taxon>
    </lineage>
</organism>
<dbReference type="PANTHER" id="PTHR47072:SF4">
    <property type="entry name" value="MYB_SANT-LIKE DOMAIN-CONTAINING PROTEIN"/>
    <property type="match status" value="1"/>
</dbReference>
<dbReference type="KEGG" id="lbc:LACBIDRAFT_314995"/>
<feature type="region of interest" description="Disordered" evidence="1">
    <location>
        <begin position="196"/>
        <end position="219"/>
    </location>
</feature>
<proteinExistence type="predicted"/>
<dbReference type="InterPro" id="IPR024752">
    <property type="entry name" value="Myb/SANT-like_dom"/>
</dbReference>